<dbReference type="SUPFAM" id="SSF52096">
    <property type="entry name" value="ClpP/crotonase"/>
    <property type="match status" value="1"/>
</dbReference>
<keyword evidence="7" id="KW-0496">Mitochondrion</keyword>
<feature type="region of interest" description="Disordered" evidence="10">
    <location>
        <begin position="39"/>
        <end position="71"/>
    </location>
</feature>
<evidence type="ECO:0000256" key="9">
    <source>
        <dbReference type="ARBA" id="ARBA00031181"/>
    </source>
</evidence>
<keyword evidence="8" id="KW-0687">Ribonucleoprotein</keyword>
<dbReference type="PANTHER" id="PTHR43176:SF3">
    <property type="entry name" value="3-HYDROXYISOBUTYRYL-COA HYDROLASE, MITOCHONDRIAL"/>
    <property type="match status" value="1"/>
</dbReference>
<dbReference type="GO" id="GO:0003860">
    <property type="term" value="F:3-hydroxyisobutyryl-CoA hydrolase activity"/>
    <property type="evidence" value="ECO:0007669"/>
    <property type="project" value="UniProtKB-EC"/>
</dbReference>
<comment type="similarity">
    <text evidence="3">Belongs to the universal ribosomal protein uL4 family.</text>
</comment>
<keyword evidence="5" id="KW-0378">Hydrolase</keyword>
<feature type="compositionally biased region" description="Low complexity" evidence="10">
    <location>
        <begin position="40"/>
        <end position="58"/>
    </location>
</feature>
<feature type="region of interest" description="Disordered" evidence="10">
    <location>
        <begin position="311"/>
        <end position="347"/>
    </location>
</feature>
<dbReference type="GO" id="GO:0006412">
    <property type="term" value="P:translation"/>
    <property type="evidence" value="ECO:0007669"/>
    <property type="project" value="InterPro"/>
</dbReference>
<dbReference type="EMBL" id="LFMY01000010">
    <property type="protein sequence ID" value="OKL57981.1"/>
    <property type="molecule type" value="Genomic_DNA"/>
</dbReference>
<evidence type="ECO:0000256" key="10">
    <source>
        <dbReference type="SAM" id="MobiDB-lite"/>
    </source>
</evidence>
<accession>A0A225AAI6</accession>
<dbReference type="GO" id="GO:0006574">
    <property type="term" value="P:L-valine catabolic process"/>
    <property type="evidence" value="ECO:0007669"/>
    <property type="project" value="TreeGrafter"/>
</dbReference>
<dbReference type="SUPFAM" id="SSF52166">
    <property type="entry name" value="Ribosomal protein L4"/>
    <property type="match status" value="1"/>
</dbReference>
<proteinExistence type="inferred from homology"/>
<dbReference type="InterPro" id="IPR013005">
    <property type="entry name" value="Ribosomal_uL4-like"/>
</dbReference>
<evidence type="ECO:0000313" key="12">
    <source>
        <dbReference type="EMBL" id="OKL57981.1"/>
    </source>
</evidence>
<dbReference type="EC" id="3.1.2.4" evidence="4"/>
<gene>
    <name evidence="12" type="ORF">UA08_06560</name>
</gene>
<dbReference type="GO" id="GO:0003735">
    <property type="term" value="F:structural constituent of ribosome"/>
    <property type="evidence" value="ECO:0007669"/>
    <property type="project" value="InterPro"/>
</dbReference>
<keyword evidence="6" id="KW-0689">Ribosomal protein</keyword>
<dbReference type="CDD" id="cd06558">
    <property type="entry name" value="crotonase-like"/>
    <property type="match status" value="1"/>
</dbReference>
<evidence type="ECO:0000256" key="8">
    <source>
        <dbReference type="ARBA" id="ARBA00023274"/>
    </source>
</evidence>
<evidence type="ECO:0000256" key="2">
    <source>
        <dbReference type="ARBA" id="ARBA00004173"/>
    </source>
</evidence>
<reference evidence="12 13" key="1">
    <citation type="submission" date="2015-06" db="EMBL/GenBank/DDBJ databases">
        <title>Talaromyces atroroseus IBT 11181 draft genome.</title>
        <authorList>
            <person name="Rasmussen K.B."/>
            <person name="Rasmussen S."/>
            <person name="Petersen B."/>
            <person name="Sicheritz-Ponten T."/>
            <person name="Mortensen U.H."/>
            <person name="Thrane U."/>
        </authorList>
    </citation>
    <scope>NUCLEOTIDE SEQUENCE [LARGE SCALE GENOMIC DNA]</scope>
    <source>
        <strain evidence="12 13">IBT 11181</strain>
    </source>
</reference>
<feature type="domain" description="Enoyl-CoA hydratase/isomerase" evidence="11">
    <location>
        <begin position="424"/>
        <end position="767"/>
    </location>
</feature>
<dbReference type="FunFam" id="3.40.1370.10:FF:000016">
    <property type="entry name" value="60S ribosomal protein L4, mitochondrial"/>
    <property type="match status" value="1"/>
</dbReference>
<dbReference type="Gene3D" id="3.40.1370.10">
    <property type="match status" value="1"/>
</dbReference>
<evidence type="ECO:0000313" key="13">
    <source>
        <dbReference type="Proteomes" id="UP000214365"/>
    </source>
</evidence>
<evidence type="ECO:0000256" key="1">
    <source>
        <dbReference type="ARBA" id="ARBA00001709"/>
    </source>
</evidence>
<sequence>MPSSEVLRALKWLTRSANGVFQQPETVMRRCAGSSSRLMATLSESASESASQTDSTAAPQTTANASTTAWRPTPPALVTIYSFPSMTPLRFTEYSPDHLLLPVRKDILHRAVIYEGDKTRQGTASTKWRDDVHGSGRKLAPQKGTGNARVGDKKSPIRKGGGVAHGPHPRDFSTELPRKIYDKAWRTALSYRYSQGQLMVVDNIQIPENSSPWFWKGFFQANRWGKHYGRCTFITDQMDDDLFSTVQPWEKDARILDRSDVDVKDLLTTSRLVIEQEALDKILRDHSRDIAKPPPKATYPEGIISCPEEELPAEVSDKAEKPRKKFRQPKSQPQSFQHKSRAAIPPSLGRERRALLPLMLLRPTSLRASTPLSRLSRSTFGAPAAMPLRAKVTNPGFASKMSLSTANPPVDSDDVLFYSTYGLRLIELNRPKKLNSLNGSMCGQIVPRLLEWEKSQLANIIMVSGRGEKALCAGGDVAALALANQEGPEGVKSSQDFFGLEYQLDHLIATYSKPFVSVMDGITMGGGVGLSVHAPFRIATERTLFAMPETTIGFFPDVGGSFFLSRLDGEVGTYLGLTSERLNGVQAFYTGIATHYVDSSVLSNLTNRLAELVFKDYATLSERCDLVNKTIAEFSTGLPSTEQEPILLRYKLRQAIDRCFKYNTVEEIIGALEKEEDQKEWAQKTLETLQSRSPTSLKVALRSLRLGKNWGIKEAFQREHIIASAFMRHPDFVEGVSARLISKPARTPVWNPSRLEDVTTEDVDAFFTAPRSPELMSTESALLPTFNDIDYKEYPHAKYALPSEKDIEKFVRGNNPSGSATVEEFVKNWGRKEGIRAKVTDVLGRRTKKVGNGFEWIEGGEEE</sequence>
<dbReference type="Gene3D" id="3.90.226.10">
    <property type="entry name" value="2-enoyl-CoA Hydratase, Chain A, domain 1"/>
    <property type="match status" value="1"/>
</dbReference>
<comment type="subcellular location">
    <subcellularLocation>
        <location evidence="2">Mitochondrion</location>
    </subcellularLocation>
</comment>
<dbReference type="InterPro" id="IPR045004">
    <property type="entry name" value="ECH_dom"/>
</dbReference>
<dbReference type="GO" id="GO:0005840">
    <property type="term" value="C:ribosome"/>
    <property type="evidence" value="ECO:0007669"/>
    <property type="project" value="UniProtKB-KW"/>
</dbReference>
<comment type="caution">
    <text evidence="12">The sequence shown here is derived from an EMBL/GenBank/DDBJ whole genome shotgun (WGS) entry which is preliminary data.</text>
</comment>
<comment type="catalytic activity">
    <reaction evidence="1">
        <text>3-hydroxy-2-methylpropanoyl-CoA + H2O = 3-hydroxy-2-methylpropanoate + CoA + H(+)</text>
        <dbReference type="Rhea" id="RHEA:20888"/>
        <dbReference type="ChEBI" id="CHEBI:11805"/>
        <dbReference type="ChEBI" id="CHEBI:15377"/>
        <dbReference type="ChEBI" id="CHEBI:15378"/>
        <dbReference type="ChEBI" id="CHEBI:57287"/>
        <dbReference type="ChEBI" id="CHEBI:57340"/>
        <dbReference type="EC" id="3.1.2.4"/>
    </reaction>
</comment>
<dbReference type="InterPro" id="IPR029045">
    <property type="entry name" value="ClpP/crotonase-like_dom_sf"/>
</dbReference>
<evidence type="ECO:0000256" key="4">
    <source>
        <dbReference type="ARBA" id="ARBA00011915"/>
    </source>
</evidence>
<name>A0A225AAI6_TALAT</name>
<dbReference type="GeneID" id="31006315"/>
<evidence type="ECO:0000256" key="5">
    <source>
        <dbReference type="ARBA" id="ARBA00022801"/>
    </source>
</evidence>
<dbReference type="NCBIfam" id="TIGR03953">
    <property type="entry name" value="rplD_bact"/>
    <property type="match status" value="1"/>
</dbReference>
<dbReference type="PROSITE" id="PS00166">
    <property type="entry name" value="ENOYL_COA_HYDRATASE"/>
    <property type="match status" value="1"/>
</dbReference>
<dbReference type="InterPro" id="IPR002136">
    <property type="entry name" value="Ribosomal_uL4"/>
</dbReference>
<dbReference type="RefSeq" id="XP_020118102.1">
    <property type="nucleotide sequence ID" value="XM_020268850.1"/>
</dbReference>
<dbReference type="OrthoDB" id="1737613at2759"/>
<dbReference type="Pfam" id="PF00573">
    <property type="entry name" value="Ribosomal_L4"/>
    <property type="match status" value="1"/>
</dbReference>
<dbReference type="InterPro" id="IPR032259">
    <property type="entry name" value="HIBYL-CoA-H"/>
</dbReference>
<dbReference type="Pfam" id="PF16113">
    <property type="entry name" value="ECH_2"/>
    <property type="match status" value="1"/>
</dbReference>
<dbReference type="FunFam" id="3.90.226.10:FF:000026">
    <property type="entry name" value="3-hydroxyisobutyryl-CoA hydrolase, mitochondrial"/>
    <property type="match status" value="1"/>
</dbReference>
<keyword evidence="13" id="KW-1185">Reference proteome</keyword>
<dbReference type="InterPro" id="IPR023574">
    <property type="entry name" value="Ribosomal_uL4_dom_sf"/>
</dbReference>
<dbReference type="InterPro" id="IPR018376">
    <property type="entry name" value="Enoyl-CoA_hyd/isom_CS"/>
</dbReference>
<dbReference type="GO" id="GO:0005739">
    <property type="term" value="C:mitochondrion"/>
    <property type="evidence" value="ECO:0007669"/>
    <property type="project" value="UniProtKB-SubCell"/>
</dbReference>
<dbReference type="STRING" id="1441469.A0A225AAI6"/>
<dbReference type="AlphaFoldDB" id="A0A225AAI6"/>
<evidence type="ECO:0000259" key="11">
    <source>
        <dbReference type="Pfam" id="PF16113"/>
    </source>
</evidence>
<dbReference type="PANTHER" id="PTHR43176">
    <property type="entry name" value="3-HYDROXYISOBUTYRYL-COA HYDROLASE-RELATED"/>
    <property type="match status" value="1"/>
</dbReference>
<dbReference type="GO" id="GO:1990904">
    <property type="term" value="C:ribonucleoprotein complex"/>
    <property type="evidence" value="ECO:0007669"/>
    <property type="project" value="UniProtKB-KW"/>
</dbReference>
<feature type="region of interest" description="Disordered" evidence="10">
    <location>
        <begin position="122"/>
        <end position="169"/>
    </location>
</feature>
<dbReference type="Proteomes" id="UP000214365">
    <property type="component" value="Unassembled WGS sequence"/>
</dbReference>
<evidence type="ECO:0000256" key="3">
    <source>
        <dbReference type="ARBA" id="ARBA00010528"/>
    </source>
</evidence>
<dbReference type="NCBIfam" id="NF004127">
    <property type="entry name" value="PRK05617.1"/>
    <property type="match status" value="1"/>
</dbReference>
<feature type="compositionally biased region" description="Polar residues" evidence="10">
    <location>
        <begin position="59"/>
        <end position="70"/>
    </location>
</feature>
<evidence type="ECO:0000256" key="6">
    <source>
        <dbReference type="ARBA" id="ARBA00022980"/>
    </source>
</evidence>
<evidence type="ECO:0000256" key="7">
    <source>
        <dbReference type="ARBA" id="ARBA00023128"/>
    </source>
</evidence>
<protein>
    <recommendedName>
        <fullName evidence="4">3-hydroxyisobutyryl-CoA hydrolase</fullName>
        <ecNumber evidence="4">3.1.2.4</ecNumber>
    </recommendedName>
    <alternativeName>
        <fullName evidence="9">3-hydroxyisobutyryl-coenzyme A hydrolase</fullName>
    </alternativeName>
</protein>
<organism evidence="12 13">
    <name type="scientific">Talaromyces atroroseus</name>
    <dbReference type="NCBI Taxonomy" id="1441469"/>
    <lineage>
        <taxon>Eukaryota</taxon>
        <taxon>Fungi</taxon>
        <taxon>Dikarya</taxon>
        <taxon>Ascomycota</taxon>
        <taxon>Pezizomycotina</taxon>
        <taxon>Eurotiomycetes</taxon>
        <taxon>Eurotiomycetidae</taxon>
        <taxon>Eurotiales</taxon>
        <taxon>Trichocomaceae</taxon>
        <taxon>Talaromyces</taxon>
        <taxon>Talaromyces sect. Trachyspermi</taxon>
    </lineage>
</organism>